<sequence>QCELPLRQRECVVNNNCCFMNLPNKGGNMAMKVSSWIDTDLHRNGTCDFSAFWTCETEPILVCRSSNDMCPS</sequence>
<evidence type="ECO:0000313" key="2">
    <source>
        <dbReference type="Proteomes" id="UP000649617"/>
    </source>
</evidence>
<dbReference type="Proteomes" id="UP000649617">
    <property type="component" value="Unassembled WGS sequence"/>
</dbReference>
<name>A0A812RN47_SYMPI</name>
<gene>
    <name evidence="1" type="ORF">SPIL2461_LOCUS10847</name>
</gene>
<dbReference type="EMBL" id="CAJNIZ010020771">
    <property type="protein sequence ID" value="CAE7445310.1"/>
    <property type="molecule type" value="Genomic_DNA"/>
</dbReference>
<protein>
    <submittedName>
        <fullName evidence="1">Uncharacterized protein</fullName>
    </submittedName>
</protein>
<evidence type="ECO:0000313" key="1">
    <source>
        <dbReference type="EMBL" id="CAE7445310.1"/>
    </source>
</evidence>
<proteinExistence type="predicted"/>
<reference evidence="1" key="1">
    <citation type="submission" date="2021-02" db="EMBL/GenBank/DDBJ databases">
        <authorList>
            <person name="Dougan E. K."/>
            <person name="Rhodes N."/>
            <person name="Thang M."/>
            <person name="Chan C."/>
        </authorList>
    </citation>
    <scope>NUCLEOTIDE SEQUENCE</scope>
</reference>
<accession>A0A812RN47</accession>
<comment type="caution">
    <text evidence="1">The sequence shown here is derived from an EMBL/GenBank/DDBJ whole genome shotgun (WGS) entry which is preliminary data.</text>
</comment>
<feature type="non-terminal residue" evidence="1">
    <location>
        <position position="1"/>
    </location>
</feature>
<keyword evidence="2" id="KW-1185">Reference proteome</keyword>
<dbReference type="AlphaFoldDB" id="A0A812RN47"/>
<dbReference type="OrthoDB" id="10310642at2759"/>
<organism evidence="1 2">
    <name type="scientific">Symbiodinium pilosum</name>
    <name type="common">Dinoflagellate</name>
    <dbReference type="NCBI Taxonomy" id="2952"/>
    <lineage>
        <taxon>Eukaryota</taxon>
        <taxon>Sar</taxon>
        <taxon>Alveolata</taxon>
        <taxon>Dinophyceae</taxon>
        <taxon>Suessiales</taxon>
        <taxon>Symbiodiniaceae</taxon>
        <taxon>Symbiodinium</taxon>
    </lineage>
</organism>